<name>A0ABS0GQK5_9ACTN</name>
<feature type="transmembrane region" description="Helical" evidence="1">
    <location>
        <begin position="159"/>
        <end position="184"/>
    </location>
</feature>
<evidence type="ECO:0000313" key="3">
    <source>
        <dbReference type="Proteomes" id="UP000638560"/>
    </source>
</evidence>
<keyword evidence="1" id="KW-1133">Transmembrane helix</keyword>
<gene>
    <name evidence="2" type="ORF">I0C86_04145</name>
</gene>
<sequence length="261" mass="27875">MTAVGAGWWERESEQLLNDASDGMERVQQLTVELADGLTDLLRRLPLGIGAGAIERVWQEFLEIKDRIFDEMQQYLTSPGYPAALFRIGEYWDMKVGAPVSSLSQKISAYGMEVDNDWSGSAASAYRDSAEAQARAIATIKPLTEKIQNVLTDLGHGIIAFWVALVAAFISFVVGMIGAVGLLAGGVTAPGAPIDALATAGAVVGLITAAVLALREYAERIDKSMITIQQALSDNGGMVERGGTFGWPSMDSSGSWSVRTD</sequence>
<comment type="caution">
    <text evidence="2">The sequence shown here is derived from an EMBL/GenBank/DDBJ whole genome shotgun (WGS) entry which is preliminary data.</text>
</comment>
<reference evidence="2 3" key="1">
    <citation type="submission" date="2020-11" db="EMBL/GenBank/DDBJ databases">
        <title>A novel isolate from a Black sea contaminated sediment with potential to produce alkanes: Plantactinospora alkalitolerans sp. nov.</title>
        <authorList>
            <person name="Carro L."/>
            <person name="Veyisoglu A."/>
            <person name="Guven K."/>
            <person name="Schumann P."/>
            <person name="Klenk H.-P."/>
            <person name="Sahin N."/>
        </authorList>
    </citation>
    <scope>NUCLEOTIDE SEQUENCE [LARGE SCALE GENOMIC DNA]</scope>
    <source>
        <strain evidence="2 3">S1510</strain>
    </source>
</reference>
<dbReference type="Proteomes" id="UP000638560">
    <property type="component" value="Unassembled WGS sequence"/>
</dbReference>
<evidence type="ECO:0000256" key="1">
    <source>
        <dbReference type="SAM" id="Phobius"/>
    </source>
</evidence>
<organism evidence="2 3">
    <name type="scientific">Plantactinospora alkalitolerans</name>
    <dbReference type="NCBI Taxonomy" id="2789879"/>
    <lineage>
        <taxon>Bacteria</taxon>
        <taxon>Bacillati</taxon>
        <taxon>Actinomycetota</taxon>
        <taxon>Actinomycetes</taxon>
        <taxon>Micromonosporales</taxon>
        <taxon>Micromonosporaceae</taxon>
        <taxon>Plantactinospora</taxon>
    </lineage>
</organism>
<proteinExistence type="predicted"/>
<dbReference type="EMBL" id="JADPUN010000060">
    <property type="protein sequence ID" value="MBF9128187.1"/>
    <property type="molecule type" value="Genomic_DNA"/>
</dbReference>
<evidence type="ECO:0000313" key="2">
    <source>
        <dbReference type="EMBL" id="MBF9128187.1"/>
    </source>
</evidence>
<keyword evidence="3" id="KW-1185">Reference proteome</keyword>
<feature type="transmembrane region" description="Helical" evidence="1">
    <location>
        <begin position="196"/>
        <end position="214"/>
    </location>
</feature>
<dbReference type="RefSeq" id="WP_196199846.1">
    <property type="nucleotide sequence ID" value="NZ_JADPUN010000060.1"/>
</dbReference>
<evidence type="ECO:0008006" key="4">
    <source>
        <dbReference type="Google" id="ProtNLM"/>
    </source>
</evidence>
<protein>
    <recommendedName>
        <fullName evidence="4">WXG100 family type VII secretion target</fullName>
    </recommendedName>
</protein>
<keyword evidence="1" id="KW-0472">Membrane</keyword>
<accession>A0ABS0GQK5</accession>
<keyword evidence="1" id="KW-0812">Transmembrane</keyword>